<dbReference type="AlphaFoldDB" id="A0A835K8Q5"/>
<gene>
    <name evidence="2" type="ORF">SADUNF_Sadunf05G0001300</name>
</gene>
<comment type="caution">
    <text evidence="2">The sequence shown here is derived from an EMBL/GenBank/DDBJ whole genome shotgun (WGS) entry which is preliminary data.</text>
</comment>
<feature type="signal peptide" evidence="1">
    <location>
        <begin position="1"/>
        <end position="17"/>
    </location>
</feature>
<keyword evidence="1" id="KW-0732">Signal</keyword>
<accession>A0A835K8Q5</accession>
<reference evidence="2 3" key="1">
    <citation type="submission" date="2020-10" db="EMBL/GenBank/DDBJ databases">
        <title>Plant Genome Project.</title>
        <authorList>
            <person name="Zhang R.-G."/>
        </authorList>
    </citation>
    <scope>NUCLEOTIDE SEQUENCE [LARGE SCALE GENOMIC DNA]</scope>
    <source>
        <strain evidence="2">FAFU-HL-1</strain>
        <tissue evidence="2">Leaf</tissue>
    </source>
</reference>
<organism evidence="2 3">
    <name type="scientific">Salix dunnii</name>
    <dbReference type="NCBI Taxonomy" id="1413687"/>
    <lineage>
        <taxon>Eukaryota</taxon>
        <taxon>Viridiplantae</taxon>
        <taxon>Streptophyta</taxon>
        <taxon>Embryophyta</taxon>
        <taxon>Tracheophyta</taxon>
        <taxon>Spermatophyta</taxon>
        <taxon>Magnoliopsida</taxon>
        <taxon>eudicotyledons</taxon>
        <taxon>Gunneridae</taxon>
        <taxon>Pentapetalae</taxon>
        <taxon>rosids</taxon>
        <taxon>fabids</taxon>
        <taxon>Malpighiales</taxon>
        <taxon>Salicaceae</taxon>
        <taxon>Saliceae</taxon>
        <taxon>Salix</taxon>
    </lineage>
</organism>
<evidence type="ECO:0000256" key="1">
    <source>
        <dbReference type="SAM" id="SignalP"/>
    </source>
</evidence>
<keyword evidence="3" id="KW-1185">Reference proteome</keyword>
<dbReference type="EMBL" id="JADGMS010000005">
    <property type="protein sequence ID" value="KAF9681436.1"/>
    <property type="molecule type" value="Genomic_DNA"/>
</dbReference>
<dbReference type="Proteomes" id="UP000657918">
    <property type="component" value="Unassembled WGS sequence"/>
</dbReference>
<name>A0A835K8Q5_9ROSI</name>
<sequence>MAHLMLWLISYSSFLCSDDYCFDRIVEEMVREIKLIIFIVAVFEYRMSIPDSQLNHSRFEDQPAMIMVGSLIINLLMKKVMNTAGIKSTMIILLTPEKHEY</sequence>
<evidence type="ECO:0000313" key="2">
    <source>
        <dbReference type="EMBL" id="KAF9681436.1"/>
    </source>
</evidence>
<evidence type="ECO:0000313" key="3">
    <source>
        <dbReference type="Proteomes" id="UP000657918"/>
    </source>
</evidence>
<feature type="chain" id="PRO_5032368964" evidence="1">
    <location>
        <begin position="18"/>
        <end position="101"/>
    </location>
</feature>
<proteinExistence type="predicted"/>
<protein>
    <submittedName>
        <fullName evidence="2">Uncharacterized protein</fullName>
    </submittedName>
</protein>